<dbReference type="EMBL" id="JAUKUA010000006">
    <property type="protein sequence ID" value="KAK0707554.1"/>
    <property type="molecule type" value="Genomic_DNA"/>
</dbReference>
<evidence type="ECO:0000313" key="1">
    <source>
        <dbReference type="EMBL" id="KAK0707554.1"/>
    </source>
</evidence>
<keyword evidence="2" id="KW-1185">Reference proteome</keyword>
<organism evidence="1 2">
    <name type="scientific">Lasiosphaeris hirsuta</name>
    <dbReference type="NCBI Taxonomy" id="260670"/>
    <lineage>
        <taxon>Eukaryota</taxon>
        <taxon>Fungi</taxon>
        <taxon>Dikarya</taxon>
        <taxon>Ascomycota</taxon>
        <taxon>Pezizomycotina</taxon>
        <taxon>Sordariomycetes</taxon>
        <taxon>Sordariomycetidae</taxon>
        <taxon>Sordariales</taxon>
        <taxon>Lasiosphaeriaceae</taxon>
        <taxon>Lasiosphaeris</taxon>
    </lineage>
</organism>
<dbReference type="Proteomes" id="UP001172102">
    <property type="component" value="Unassembled WGS sequence"/>
</dbReference>
<reference evidence="1" key="1">
    <citation type="submission" date="2023-06" db="EMBL/GenBank/DDBJ databases">
        <title>Genome-scale phylogeny and comparative genomics of the fungal order Sordariales.</title>
        <authorList>
            <consortium name="Lawrence Berkeley National Laboratory"/>
            <person name="Hensen N."/>
            <person name="Bonometti L."/>
            <person name="Westerberg I."/>
            <person name="Brannstrom I.O."/>
            <person name="Guillou S."/>
            <person name="Cros-Aarteil S."/>
            <person name="Calhoun S."/>
            <person name="Haridas S."/>
            <person name="Kuo A."/>
            <person name="Mondo S."/>
            <person name="Pangilinan J."/>
            <person name="Riley R."/>
            <person name="Labutti K."/>
            <person name="Andreopoulos B."/>
            <person name="Lipzen A."/>
            <person name="Chen C."/>
            <person name="Yanf M."/>
            <person name="Daum C."/>
            <person name="Ng V."/>
            <person name="Clum A."/>
            <person name="Steindorff A."/>
            <person name="Ohm R."/>
            <person name="Martin F."/>
            <person name="Silar P."/>
            <person name="Natvig D."/>
            <person name="Lalanne C."/>
            <person name="Gautier V."/>
            <person name="Ament-Velasquez S.L."/>
            <person name="Kruys A."/>
            <person name="Hutchinson M.I."/>
            <person name="Powell A.J."/>
            <person name="Barry K."/>
            <person name="Miller A.N."/>
            <person name="Grigoriev I.V."/>
            <person name="Debuchy R."/>
            <person name="Gladieux P."/>
            <person name="Thoren M.H."/>
            <person name="Johannesson H."/>
        </authorList>
    </citation>
    <scope>NUCLEOTIDE SEQUENCE</scope>
    <source>
        <strain evidence="1">SMH4607-1</strain>
    </source>
</reference>
<sequence>MPFVYGQRGMPRFIAFGMPLSADGNLSLDSFKTLIDMNARIATGSSPEDAPVSTTHEAFSAMKSVLGMCAGRSFAITEKGFYCLVPRVSRPGDKCCVLRGLGVPFIIRESWKNGDLARKLLGESYIHGLMHGEAIHMVSKGELEEKVIVLS</sequence>
<comment type="caution">
    <text evidence="1">The sequence shown here is derived from an EMBL/GenBank/DDBJ whole genome shotgun (WGS) entry which is preliminary data.</text>
</comment>
<evidence type="ECO:0000313" key="2">
    <source>
        <dbReference type="Proteomes" id="UP001172102"/>
    </source>
</evidence>
<proteinExistence type="predicted"/>
<gene>
    <name evidence="1" type="ORF">B0H67DRAFT_316383</name>
</gene>
<dbReference type="AlphaFoldDB" id="A0AA40DKZ9"/>
<dbReference type="Pfam" id="PF26639">
    <property type="entry name" value="Het-6_barrel"/>
    <property type="match status" value="1"/>
</dbReference>
<name>A0AA40DKZ9_9PEZI</name>
<protein>
    <submittedName>
        <fullName evidence="1">Uncharacterized protein</fullName>
    </submittedName>
</protein>
<accession>A0AA40DKZ9</accession>